<dbReference type="RefSeq" id="XP_073394702.1">
    <property type="nucleotide sequence ID" value="XM_073538601.1"/>
</dbReference>
<name>A0A2K1JG58_PHYPA</name>
<keyword evidence="9" id="KW-1185">Reference proteome</keyword>
<reference evidence="8" key="3">
    <citation type="submission" date="2020-12" db="UniProtKB">
        <authorList>
            <consortium name="EnsemblPlants"/>
        </authorList>
    </citation>
    <scope>IDENTIFICATION</scope>
</reference>
<dbReference type="PANTHER" id="PTHR47156:SF10">
    <property type="entry name" value="E3 UBIQUITIN-PROTEIN LIGASE TRIM-21-RELATED"/>
    <property type="match status" value="1"/>
</dbReference>
<reference evidence="7 9" key="2">
    <citation type="journal article" date="2018" name="Plant J.">
        <title>The Physcomitrella patens chromosome-scale assembly reveals moss genome structure and evolution.</title>
        <authorList>
            <person name="Lang D."/>
            <person name="Ullrich K.K."/>
            <person name="Murat F."/>
            <person name="Fuchs J."/>
            <person name="Jenkins J."/>
            <person name="Haas F.B."/>
            <person name="Piednoel M."/>
            <person name="Gundlach H."/>
            <person name="Van Bel M."/>
            <person name="Meyberg R."/>
            <person name="Vives C."/>
            <person name="Morata J."/>
            <person name="Symeonidi A."/>
            <person name="Hiss M."/>
            <person name="Muchero W."/>
            <person name="Kamisugi Y."/>
            <person name="Saleh O."/>
            <person name="Blanc G."/>
            <person name="Decker E.L."/>
            <person name="van Gessel N."/>
            <person name="Grimwood J."/>
            <person name="Hayes R.D."/>
            <person name="Graham S.W."/>
            <person name="Gunter L.E."/>
            <person name="McDaniel S.F."/>
            <person name="Hoernstein S.N.W."/>
            <person name="Larsson A."/>
            <person name="Li F.W."/>
            <person name="Perroud P.F."/>
            <person name="Phillips J."/>
            <person name="Ranjan P."/>
            <person name="Rokshar D.S."/>
            <person name="Rothfels C.J."/>
            <person name="Schneider L."/>
            <person name="Shu S."/>
            <person name="Stevenson D.W."/>
            <person name="Thummler F."/>
            <person name="Tillich M."/>
            <person name="Villarreal Aguilar J.C."/>
            <person name="Widiez T."/>
            <person name="Wong G.K."/>
            <person name="Wymore A."/>
            <person name="Zhang Y."/>
            <person name="Zimmer A.D."/>
            <person name="Quatrano R.S."/>
            <person name="Mayer K.F.X."/>
            <person name="Goodstein D."/>
            <person name="Casacuberta J.M."/>
            <person name="Vandepoele K."/>
            <person name="Reski R."/>
            <person name="Cuming A.C."/>
            <person name="Tuskan G.A."/>
            <person name="Maumus F."/>
            <person name="Salse J."/>
            <person name="Schmutz J."/>
            <person name="Rensing S.A."/>
        </authorList>
    </citation>
    <scope>NUCLEOTIDE SEQUENCE [LARGE SCALE GENOMIC DNA]</scope>
    <source>
        <strain evidence="8 9">cv. Gransden 2004</strain>
    </source>
</reference>
<dbReference type="OMA" id="IHVLLAW"/>
<keyword evidence="5" id="KW-0472">Membrane</keyword>
<keyword evidence="1" id="KW-0479">Metal-binding</keyword>
<dbReference type="Gramene" id="Pp3c14_3010V3.3">
    <property type="protein sequence ID" value="Pp3c14_3010V3.3"/>
    <property type="gene ID" value="Pp3c14_3010"/>
</dbReference>
<dbReference type="KEGG" id="ppp:112291737"/>
<reference evidence="7 9" key="1">
    <citation type="journal article" date="2008" name="Science">
        <title>The Physcomitrella genome reveals evolutionary insights into the conquest of land by plants.</title>
        <authorList>
            <person name="Rensing S."/>
            <person name="Lang D."/>
            <person name="Zimmer A."/>
            <person name="Terry A."/>
            <person name="Salamov A."/>
            <person name="Shapiro H."/>
            <person name="Nishiyama T."/>
            <person name="Perroud P.-F."/>
            <person name="Lindquist E."/>
            <person name="Kamisugi Y."/>
            <person name="Tanahashi T."/>
            <person name="Sakakibara K."/>
            <person name="Fujita T."/>
            <person name="Oishi K."/>
            <person name="Shin-I T."/>
            <person name="Kuroki Y."/>
            <person name="Toyoda A."/>
            <person name="Suzuki Y."/>
            <person name="Hashimoto A."/>
            <person name="Yamaguchi K."/>
            <person name="Sugano A."/>
            <person name="Kohara Y."/>
            <person name="Fujiyama A."/>
            <person name="Anterola A."/>
            <person name="Aoki S."/>
            <person name="Ashton N."/>
            <person name="Barbazuk W.B."/>
            <person name="Barker E."/>
            <person name="Bennetzen J."/>
            <person name="Bezanilla M."/>
            <person name="Blankenship R."/>
            <person name="Cho S.H."/>
            <person name="Dutcher S."/>
            <person name="Estelle M."/>
            <person name="Fawcett J.A."/>
            <person name="Gundlach H."/>
            <person name="Hanada K."/>
            <person name="Heyl A."/>
            <person name="Hicks K.A."/>
            <person name="Hugh J."/>
            <person name="Lohr M."/>
            <person name="Mayer K."/>
            <person name="Melkozernov A."/>
            <person name="Murata T."/>
            <person name="Nelson D."/>
            <person name="Pils B."/>
            <person name="Prigge M."/>
            <person name="Reiss B."/>
            <person name="Renner T."/>
            <person name="Rombauts S."/>
            <person name="Rushton P."/>
            <person name="Sanderfoot A."/>
            <person name="Schween G."/>
            <person name="Shiu S.-H."/>
            <person name="Stueber K."/>
            <person name="Theodoulou F.L."/>
            <person name="Tu H."/>
            <person name="Van de Peer Y."/>
            <person name="Verrier P.J."/>
            <person name="Waters E."/>
            <person name="Wood A."/>
            <person name="Yang L."/>
            <person name="Cove D."/>
            <person name="Cuming A."/>
            <person name="Hasebe M."/>
            <person name="Lucas S."/>
            <person name="Mishler D.B."/>
            <person name="Reski R."/>
            <person name="Grigoriev I."/>
            <person name="Quatrano R.S."/>
            <person name="Boore J.L."/>
        </authorList>
    </citation>
    <scope>NUCLEOTIDE SEQUENCE [LARGE SCALE GENOMIC DNA]</scope>
    <source>
        <strain evidence="8 9">cv. Gransden 2004</strain>
    </source>
</reference>
<evidence type="ECO:0000313" key="9">
    <source>
        <dbReference type="Proteomes" id="UP000006727"/>
    </source>
</evidence>
<keyword evidence="5" id="KW-1133">Transmembrane helix</keyword>
<keyword evidence="5" id="KW-0812">Transmembrane</keyword>
<dbReference type="InterPro" id="IPR017907">
    <property type="entry name" value="Znf_RING_CS"/>
</dbReference>
<dbReference type="Gramene" id="Pp3c14_3010V3.2">
    <property type="protein sequence ID" value="Pp3c14_3010V3.2"/>
    <property type="gene ID" value="Pp3c14_3010"/>
</dbReference>
<organism evidence="7">
    <name type="scientific">Physcomitrium patens</name>
    <name type="common">Spreading-leaved earth moss</name>
    <name type="synonym">Physcomitrella patens</name>
    <dbReference type="NCBI Taxonomy" id="3218"/>
    <lineage>
        <taxon>Eukaryota</taxon>
        <taxon>Viridiplantae</taxon>
        <taxon>Streptophyta</taxon>
        <taxon>Embryophyta</taxon>
        <taxon>Bryophyta</taxon>
        <taxon>Bryophytina</taxon>
        <taxon>Bryopsida</taxon>
        <taxon>Funariidae</taxon>
        <taxon>Funariales</taxon>
        <taxon>Funariaceae</taxon>
        <taxon>Physcomitrium</taxon>
    </lineage>
</organism>
<protein>
    <recommendedName>
        <fullName evidence="6">RING-type domain-containing protein</fullName>
    </recommendedName>
</protein>
<dbReference type="SMART" id="SM00184">
    <property type="entry name" value="RING"/>
    <property type="match status" value="1"/>
</dbReference>
<dbReference type="STRING" id="3218.A0A2K1JG58"/>
<dbReference type="EnsemblPlants" id="Pp3c14_3010V3.4">
    <property type="protein sequence ID" value="Pp3c14_3010V3.4"/>
    <property type="gene ID" value="Pp3c14_3010"/>
</dbReference>
<dbReference type="EnsemblPlants" id="Pp3c14_3010V3.3">
    <property type="protein sequence ID" value="Pp3c14_3010V3.3"/>
    <property type="gene ID" value="Pp3c14_3010"/>
</dbReference>
<dbReference type="SUPFAM" id="SSF57850">
    <property type="entry name" value="RING/U-box"/>
    <property type="match status" value="1"/>
</dbReference>
<accession>A0A2K1JG58</accession>
<evidence type="ECO:0000256" key="2">
    <source>
        <dbReference type="ARBA" id="ARBA00022771"/>
    </source>
</evidence>
<keyword evidence="2 4" id="KW-0863">Zinc-finger</keyword>
<dbReference type="InterPro" id="IPR001841">
    <property type="entry name" value="Znf_RING"/>
</dbReference>
<dbReference type="InterPro" id="IPR013083">
    <property type="entry name" value="Znf_RING/FYVE/PHD"/>
</dbReference>
<gene>
    <name evidence="8" type="primary">LOC112291737</name>
    <name evidence="7" type="ORF">PHYPA_017926</name>
</gene>
<sequence length="228" mass="26035">MEQRELVQRSQSKQKSSMQLPDCPVCWDGFDDGPRMPRLLHCGHTICQVCLQQLLFESGLGQRCVRCPECRGVCVWRGLQELPKNYILLRVISSSSTHKPTEVLPPRPISDYPELPLVSQVSHITSLIIQHIPRMIERKLWDLGKLTWALTAMFVFLPLSFAHMVLAWSTAALGSFVFLWFSLGSMGIAVFMFFTWCCYNMARFLVELGFCCFSPSNYRGSASNRPYS</sequence>
<dbReference type="PROSITE" id="PS50089">
    <property type="entry name" value="ZF_RING_2"/>
    <property type="match status" value="1"/>
</dbReference>
<dbReference type="GO" id="GO:0008270">
    <property type="term" value="F:zinc ion binding"/>
    <property type="evidence" value="ECO:0007669"/>
    <property type="project" value="UniProtKB-KW"/>
</dbReference>
<dbReference type="OrthoDB" id="1915724at2759"/>
<evidence type="ECO:0000256" key="4">
    <source>
        <dbReference type="PROSITE-ProRule" id="PRU00175"/>
    </source>
</evidence>
<dbReference type="Gene3D" id="3.30.40.10">
    <property type="entry name" value="Zinc/RING finger domain, C3HC4 (zinc finger)"/>
    <property type="match status" value="1"/>
</dbReference>
<keyword evidence="3" id="KW-0862">Zinc</keyword>
<evidence type="ECO:0000313" key="7">
    <source>
        <dbReference type="EMBL" id="PNR40524.1"/>
    </source>
</evidence>
<dbReference type="Gramene" id="Pp3c14_3010V3.1">
    <property type="protein sequence ID" value="Pp3c14_3010V3.1"/>
    <property type="gene ID" value="Pp3c14_3010"/>
</dbReference>
<dbReference type="EnsemblPlants" id="Pp3c14_3010V3.2">
    <property type="protein sequence ID" value="Pp3c14_3010V3.2"/>
    <property type="gene ID" value="Pp3c14_3010"/>
</dbReference>
<dbReference type="Pfam" id="PF14634">
    <property type="entry name" value="zf-RING_5"/>
    <property type="match status" value="1"/>
</dbReference>
<dbReference type="EMBL" id="ABEU02000014">
    <property type="protein sequence ID" value="PNR40524.1"/>
    <property type="molecule type" value="Genomic_DNA"/>
</dbReference>
<dbReference type="RefSeq" id="XP_024395338.1">
    <property type="nucleotide sequence ID" value="XM_024539570.2"/>
</dbReference>
<feature type="transmembrane region" description="Helical" evidence="5">
    <location>
        <begin position="177"/>
        <end position="199"/>
    </location>
</feature>
<evidence type="ECO:0000256" key="5">
    <source>
        <dbReference type="SAM" id="Phobius"/>
    </source>
</evidence>
<dbReference type="RefSeq" id="XP_024395337.1">
    <property type="nucleotide sequence ID" value="XM_024539569.2"/>
</dbReference>
<dbReference type="Gramene" id="Pp3c14_3010V3.4">
    <property type="protein sequence ID" value="Pp3c14_3010V3.4"/>
    <property type="gene ID" value="Pp3c14_3010"/>
</dbReference>
<dbReference type="PaxDb" id="3218-PP1S338_68V6.1"/>
<dbReference type="EnsemblPlants" id="Pp3c14_3010V3.1">
    <property type="protein sequence ID" value="Pp3c14_3010V3.1"/>
    <property type="gene ID" value="Pp3c14_3010"/>
</dbReference>
<dbReference type="PANTHER" id="PTHR47156">
    <property type="entry name" value="PROTEIN CBG20824"/>
    <property type="match status" value="1"/>
</dbReference>
<dbReference type="GeneID" id="112291737"/>
<proteinExistence type="predicted"/>
<dbReference type="CDD" id="cd16587">
    <property type="entry name" value="RING-HC_TRIM32_C-VII"/>
    <property type="match status" value="1"/>
</dbReference>
<dbReference type="InterPro" id="IPR052667">
    <property type="entry name" value="E3_ubiquitin-ligase_RING"/>
</dbReference>
<dbReference type="PROSITE" id="PS00518">
    <property type="entry name" value="ZF_RING_1"/>
    <property type="match status" value="1"/>
</dbReference>
<evidence type="ECO:0000313" key="8">
    <source>
        <dbReference type="EnsemblPlants" id="Pp3c14_3010V3.1"/>
    </source>
</evidence>
<dbReference type="GO" id="GO:0061630">
    <property type="term" value="F:ubiquitin protein ligase activity"/>
    <property type="evidence" value="ECO:0000318"/>
    <property type="project" value="GO_Central"/>
</dbReference>
<evidence type="ECO:0000256" key="3">
    <source>
        <dbReference type="ARBA" id="ARBA00022833"/>
    </source>
</evidence>
<feature type="transmembrane region" description="Helical" evidence="5">
    <location>
        <begin position="146"/>
        <end position="171"/>
    </location>
</feature>
<feature type="domain" description="RING-type" evidence="6">
    <location>
        <begin position="23"/>
        <end position="71"/>
    </location>
</feature>
<dbReference type="Proteomes" id="UP000006727">
    <property type="component" value="Chromosome 14"/>
</dbReference>
<evidence type="ECO:0000256" key="1">
    <source>
        <dbReference type="ARBA" id="ARBA00022723"/>
    </source>
</evidence>
<evidence type="ECO:0000259" key="6">
    <source>
        <dbReference type="PROSITE" id="PS50089"/>
    </source>
</evidence>
<dbReference type="GO" id="GO:0016567">
    <property type="term" value="P:protein ubiquitination"/>
    <property type="evidence" value="ECO:0000318"/>
    <property type="project" value="GO_Central"/>
</dbReference>
<dbReference type="AlphaFoldDB" id="A0A2K1JG58"/>